<feature type="signal peptide" evidence="1">
    <location>
        <begin position="1"/>
        <end position="22"/>
    </location>
</feature>
<name>A0A291LY07_9RHOB</name>
<keyword evidence="3" id="KW-1185">Reference proteome</keyword>
<dbReference type="EMBL" id="CP021404">
    <property type="protein sequence ID" value="ATI41626.1"/>
    <property type="molecule type" value="Genomic_DNA"/>
</dbReference>
<evidence type="ECO:0000313" key="2">
    <source>
        <dbReference type="EMBL" id="ATI41626.1"/>
    </source>
</evidence>
<organism evidence="2 3">
    <name type="scientific">Pacificitalea manganoxidans</name>
    <dbReference type="NCBI Taxonomy" id="1411902"/>
    <lineage>
        <taxon>Bacteria</taxon>
        <taxon>Pseudomonadati</taxon>
        <taxon>Pseudomonadota</taxon>
        <taxon>Alphaproteobacteria</taxon>
        <taxon>Rhodobacterales</taxon>
        <taxon>Paracoccaceae</taxon>
        <taxon>Pacificitalea</taxon>
    </lineage>
</organism>
<keyword evidence="1" id="KW-0732">Signal</keyword>
<dbReference type="Proteomes" id="UP000219050">
    <property type="component" value="Chromosome"/>
</dbReference>
<dbReference type="KEGG" id="cmag:CBW24_06175"/>
<evidence type="ECO:0000313" key="3">
    <source>
        <dbReference type="Proteomes" id="UP000219050"/>
    </source>
</evidence>
<dbReference type="OrthoDB" id="7743713at2"/>
<proteinExistence type="predicted"/>
<gene>
    <name evidence="2" type="ORF">CBW24_06175</name>
</gene>
<dbReference type="RefSeq" id="WP_088662006.1">
    <property type="nucleotide sequence ID" value="NZ_CP021404.1"/>
</dbReference>
<dbReference type="AlphaFoldDB" id="A0A291LY07"/>
<evidence type="ECO:0008006" key="4">
    <source>
        <dbReference type="Google" id="ProtNLM"/>
    </source>
</evidence>
<evidence type="ECO:0000256" key="1">
    <source>
        <dbReference type="SAM" id="SignalP"/>
    </source>
</evidence>
<protein>
    <recommendedName>
        <fullName evidence="4">PRC-barrel domain-containing protein</fullName>
    </recommendedName>
</protein>
<accession>A0A291LY07</accession>
<sequence>MMTKRILTTTTAIALMAGMASAQSVSTDTGVSAGGNVASSAGSVSAGADANVSASGSASGVGDTIDSTVNTASDAVTSTANTVGQTANAALDATGEAAVNVTAEGLSAASDVAAEVEAALTAESVVMSSAGETIGTVSEFNREAGTVLIDLDSEMEASISSDVEVIAMPASAFSATDGGLSIGMSGDELAAAVNLQLENRAQVAN</sequence>
<feature type="chain" id="PRO_5012719384" description="PRC-barrel domain-containing protein" evidence="1">
    <location>
        <begin position="23"/>
        <end position="205"/>
    </location>
</feature>
<reference evidence="2 3" key="1">
    <citation type="submission" date="2017-05" db="EMBL/GenBank/DDBJ databases">
        <title>Comparative genomic and metabolic analysis of manganese-oxidizing mechanisms in Celeribater manganoxidans DY25T: its adaption to the environment of polymetallic nodule.</title>
        <authorList>
            <person name="Wang X."/>
        </authorList>
    </citation>
    <scope>NUCLEOTIDE SEQUENCE [LARGE SCALE GENOMIC DNA]</scope>
    <source>
        <strain evidence="2 3">DY25</strain>
    </source>
</reference>